<proteinExistence type="predicted"/>
<sequence length="88" mass="10816">MKTENWYSIRVCIKCGVRLKDRRRMYADGTCYICGYHVDSTVCATNTVILRETRHHNWWEFWKRKFTHEGRNSFSKNWLTKHTMNRKQ</sequence>
<evidence type="ECO:0000313" key="1">
    <source>
        <dbReference type="EMBL" id="KKN10222.1"/>
    </source>
</evidence>
<organism evidence="1">
    <name type="scientific">marine sediment metagenome</name>
    <dbReference type="NCBI Taxonomy" id="412755"/>
    <lineage>
        <taxon>unclassified sequences</taxon>
        <taxon>metagenomes</taxon>
        <taxon>ecological metagenomes</taxon>
    </lineage>
</organism>
<dbReference type="AlphaFoldDB" id="A0A0F9NE26"/>
<gene>
    <name evidence="1" type="ORF">LCGC14_1038780</name>
</gene>
<dbReference type="EMBL" id="LAZR01004264">
    <property type="protein sequence ID" value="KKN10222.1"/>
    <property type="molecule type" value="Genomic_DNA"/>
</dbReference>
<name>A0A0F9NE26_9ZZZZ</name>
<comment type="caution">
    <text evidence="1">The sequence shown here is derived from an EMBL/GenBank/DDBJ whole genome shotgun (WGS) entry which is preliminary data.</text>
</comment>
<protein>
    <submittedName>
        <fullName evidence="1">Uncharacterized protein</fullName>
    </submittedName>
</protein>
<reference evidence="1" key="1">
    <citation type="journal article" date="2015" name="Nature">
        <title>Complex archaea that bridge the gap between prokaryotes and eukaryotes.</title>
        <authorList>
            <person name="Spang A."/>
            <person name="Saw J.H."/>
            <person name="Jorgensen S.L."/>
            <person name="Zaremba-Niedzwiedzka K."/>
            <person name="Martijn J."/>
            <person name="Lind A.E."/>
            <person name="van Eijk R."/>
            <person name="Schleper C."/>
            <person name="Guy L."/>
            <person name="Ettema T.J."/>
        </authorList>
    </citation>
    <scope>NUCLEOTIDE SEQUENCE</scope>
</reference>
<accession>A0A0F9NE26</accession>